<gene>
    <name evidence="2" type="ORF">AX774_g2224</name>
</gene>
<dbReference type="InterPro" id="IPR019183">
    <property type="entry name" value="NAA25_NatB_aux_su"/>
</dbReference>
<dbReference type="AlphaFoldDB" id="A0A1R1PTG9"/>
<name>A0A1R1PTG9_ZANCU</name>
<reference evidence="3" key="1">
    <citation type="submission" date="2017-01" db="EMBL/GenBank/DDBJ databases">
        <authorList>
            <person name="Wang Y."/>
            <person name="White M."/>
            <person name="Kvist S."/>
            <person name="Moncalvo J.-M."/>
        </authorList>
    </citation>
    <scope>NUCLEOTIDE SEQUENCE [LARGE SCALE GENOMIC DNA]</scope>
    <source>
        <strain evidence="3">COL-18-3</strain>
    </source>
</reference>
<proteinExistence type="predicted"/>
<dbReference type="Proteomes" id="UP000188320">
    <property type="component" value="Unassembled WGS sequence"/>
</dbReference>
<protein>
    <submittedName>
        <fullName evidence="2">Uncharacterized protein</fullName>
    </submittedName>
</protein>
<evidence type="ECO:0000256" key="1">
    <source>
        <dbReference type="SAM" id="MobiDB-lite"/>
    </source>
</evidence>
<comment type="caution">
    <text evidence="2">The sequence shown here is derived from an EMBL/GenBank/DDBJ whole genome shotgun (WGS) entry which is preliminary data.</text>
</comment>
<accession>A0A1R1PTG9</accession>
<dbReference type="Pfam" id="PF09797">
    <property type="entry name" value="NatB_MDM20"/>
    <property type="match status" value="1"/>
</dbReference>
<feature type="compositionally biased region" description="Acidic residues" evidence="1">
    <location>
        <begin position="16"/>
        <end position="33"/>
    </location>
</feature>
<feature type="region of interest" description="Disordered" evidence="1">
    <location>
        <begin position="1"/>
        <end position="37"/>
    </location>
</feature>
<keyword evidence="3" id="KW-1185">Reference proteome</keyword>
<sequence>MCRTKQSQRHTSQQQDENDGGDDGLEYDSDGDIEYNNGHGRMMQMAYEQGSHHKVVEFYEFTERLEKSLQRNMTQVLMDASDLVLGKYGSGNNYDTDNSDWVSELYDNRDLSIVKKANYTNSVISSAVVQQFQQQTIEKDGGSMIFIPSKHVEWPESIKVKGWLKMRSCILGMLVEILQLGKTQNPDESQNQKIKGKLTKMIRRVDMDLRRVGSNDHDSSHVAKIYESKTIDQLINELGKHAYSDKCGIDQREEAFEVLYTKLVVGVAVLALQEGNESVEDSISVDIGEKVIWGHGMQGKEKSVQTFMEYVCELICNYLSTHGPVDATQSNDQMTTDIPTCIRLLSLWAQVYSVLKKTTQADNLSSVKQL</sequence>
<evidence type="ECO:0000313" key="2">
    <source>
        <dbReference type="EMBL" id="OMH84258.1"/>
    </source>
</evidence>
<organism evidence="2 3">
    <name type="scientific">Zancudomyces culisetae</name>
    <name type="common">Gut fungus</name>
    <name type="synonym">Smittium culisetae</name>
    <dbReference type="NCBI Taxonomy" id="1213189"/>
    <lineage>
        <taxon>Eukaryota</taxon>
        <taxon>Fungi</taxon>
        <taxon>Fungi incertae sedis</taxon>
        <taxon>Zoopagomycota</taxon>
        <taxon>Kickxellomycotina</taxon>
        <taxon>Harpellomycetes</taxon>
        <taxon>Harpellales</taxon>
        <taxon>Legeriomycetaceae</taxon>
        <taxon>Zancudomyces</taxon>
    </lineage>
</organism>
<evidence type="ECO:0000313" key="3">
    <source>
        <dbReference type="Proteomes" id="UP000188320"/>
    </source>
</evidence>
<dbReference type="EMBL" id="LSSK01000226">
    <property type="protein sequence ID" value="OMH84258.1"/>
    <property type="molecule type" value="Genomic_DNA"/>
</dbReference>